<sequence>MCGGPSQRSPQEHRKKCLDALVNQSNKNQSRDIYAQFKVLDSQPDQVSEELERAVGHKYALQDWKRKIANDGTDVQELRKIVAGAEYNLQRQERFKGAETQLQGLLNNMEKCLPRPCKT</sequence>
<proteinExistence type="predicted"/>
<dbReference type="EMBL" id="JAPQKQ010000005">
    <property type="protein sequence ID" value="KAJ5196950.1"/>
    <property type="molecule type" value="Genomic_DNA"/>
</dbReference>
<keyword evidence="2" id="KW-1185">Reference proteome</keyword>
<evidence type="ECO:0000313" key="1">
    <source>
        <dbReference type="EMBL" id="KAJ5196950.1"/>
    </source>
</evidence>
<evidence type="ECO:0000313" key="2">
    <source>
        <dbReference type="Proteomes" id="UP001150942"/>
    </source>
</evidence>
<dbReference type="OrthoDB" id="4354728at2759"/>
<protein>
    <submittedName>
        <fullName evidence="1">Uncharacterized protein</fullName>
    </submittedName>
</protein>
<reference evidence="1" key="2">
    <citation type="journal article" date="2023" name="IMA Fungus">
        <title>Comparative genomic study of the Penicillium genus elucidates a diverse pangenome and 15 lateral gene transfer events.</title>
        <authorList>
            <person name="Petersen C."/>
            <person name="Sorensen T."/>
            <person name="Nielsen M.R."/>
            <person name="Sondergaard T.E."/>
            <person name="Sorensen J.L."/>
            <person name="Fitzpatrick D.A."/>
            <person name="Frisvad J.C."/>
            <person name="Nielsen K.L."/>
        </authorList>
    </citation>
    <scope>NUCLEOTIDE SEQUENCE</scope>
    <source>
        <strain evidence="1">IBT 20477</strain>
    </source>
</reference>
<dbReference type="AlphaFoldDB" id="A0A9W9JL69"/>
<dbReference type="Proteomes" id="UP001150942">
    <property type="component" value="Unassembled WGS sequence"/>
</dbReference>
<accession>A0A9W9JL69</accession>
<name>A0A9W9JL69_9EURO</name>
<gene>
    <name evidence="1" type="ORF">N7449_007429</name>
</gene>
<organism evidence="1 2">
    <name type="scientific">Penicillium cf. viridicatum</name>
    <dbReference type="NCBI Taxonomy" id="2972119"/>
    <lineage>
        <taxon>Eukaryota</taxon>
        <taxon>Fungi</taxon>
        <taxon>Dikarya</taxon>
        <taxon>Ascomycota</taxon>
        <taxon>Pezizomycotina</taxon>
        <taxon>Eurotiomycetes</taxon>
        <taxon>Eurotiomycetidae</taxon>
        <taxon>Eurotiales</taxon>
        <taxon>Aspergillaceae</taxon>
        <taxon>Penicillium</taxon>
    </lineage>
</organism>
<comment type="caution">
    <text evidence="1">The sequence shown here is derived from an EMBL/GenBank/DDBJ whole genome shotgun (WGS) entry which is preliminary data.</text>
</comment>
<reference evidence="1" key="1">
    <citation type="submission" date="2022-11" db="EMBL/GenBank/DDBJ databases">
        <authorList>
            <person name="Petersen C."/>
        </authorList>
    </citation>
    <scope>NUCLEOTIDE SEQUENCE</scope>
    <source>
        <strain evidence="1">IBT 20477</strain>
    </source>
</reference>